<proteinExistence type="predicted"/>
<sequence length="414" mass="47555">MNTLNTQEVRRKRPGTFISSGVVSRQISTDEVVNKRKQVLDFPLTVSKKLHLNDLPNPSSFSKRGKTKTLRGKKRSSQMDTYLQLLKRKQTEFNWVCDPGLQEDDKSFYEDLNENSCNDMNEAAELYAVSGEAVVPQPLIKPKQYENKYLINSAEVRRTSNVETEAVKSDKTVCDLSKVLNLSNNKCNRVKYEEREVPLKVYSSTSLNSSTVSRVPKTTTFTEENISSDGYKPNFSFNIYSTFAVNEVVPSVDHLTNLQTTVKNQNYPIFLNADKEQQIKRSYQIEEPTLPKQTTYMINKHSFHGMYAHFSRERFESQVVNFEKFLGNEIKNFDLLSNDRSVSNRNQKLSSKNQYYNICSSFPEKVSNSFPQNVCNNFSLNVGNSFQHNVCNSFPQNVQFSDSPGTENKNDKHF</sequence>
<feature type="compositionally biased region" description="Basic residues" evidence="1">
    <location>
        <begin position="63"/>
        <end position="74"/>
    </location>
</feature>
<dbReference type="GeneID" id="124815363"/>
<gene>
    <name evidence="3" type="primary">LOC124815363</name>
</gene>
<evidence type="ECO:0000313" key="2">
    <source>
        <dbReference type="Proteomes" id="UP001652625"/>
    </source>
</evidence>
<dbReference type="Proteomes" id="UP001652625">
    <property type="component" value="Chromosome 13"/>
</dbReference>
<keyword evidence="2" id="KW-1185">Reference proteome</keyword>
<organism evidence="2 3">
    <name type="scientific">Hydra vulgaris</name>
    <name type="common">Hydra</name>
    <name type="synonym">Hydra attenuata</name>
    <dbReference type="NCBI Taxonomy" id="6087"/>
    <lineage>
        <taxon>Eukaryota</taxon>
        <taxon>Metazoa</taxon>
        <taxon>Cnidaria</taxon>
        <taxon>Hydrozoa</taxon>
        <taxon>Hydroidolina</taxon>
        <taxon>Anthoathecata</taxon>
        <taxon>Aplanulata</taxon>
        <taxon>Hydridae</taxon>
        <taxon>Hydra</taxon>
    </lineage>
</organism>
<name>A0ABM4DA80_HYDVU</name>
<reference evidence="3" key="1">
    <citation type="submission" date="2025-08" db="UniProtKB">
        <authorList>
            <consortium name="RefSeq"/>
        </authorList>
    </citation>
    <scope>IDENTIFICATION</scope>
</reference>
<evidence type="ECO:0000313" key="3">
    <source>
        <dbReference type="RefSeq" id="XP_065671253.1"/>
    </source>
</evidence>
<dbReference type="RefSeq" id="XP_065671253.1">
    <property type="nucleotide sequence ID" value="XM_065815181.1"/>
</dbReference>
<evidence type="ECO:0000256" key="1">
    <source>
        <dbReference type="SAM" id="MobiDB-lite"/>
    </source>
</evidence>
<feature type="region of interest" description="Disordered" evidence="1">
    <location>
        <begin position="55"/>
        <end position="74"/>
    </location>
</feature>
<protein>
    <submittedName>
        <fullName evidence="3">Uncharacterized protein LOC124815363 isoform X4</fullName>
    </submittedName>
</protein>
<accession>A0ABM4DA80</accession>